<evidence type="ECO:0000259" key="1">
    <source>
        <dbReference type="Pfam" id="PF08937"/>
    </source>
</evidence>
<accession>A0A0F9UPW0</accession>
<reference evidence="2" key="1">
    <citation type="journal article" date="2015" name="Nature">
        <title>Complex archaea that bridge the gap between prokaryotes and eukaryotes.</title>
        <authorList>
            <person name="Spang A."/>
            <person name="Saw J.H."/>
            <person name="Jorgensen S.L."/>
            <person name="Zaremba-Niedzwiedzka K."/>
            <person name="Martijn J."/>
            <person name="Lind A.E."/>
            <person name="van Eijk R."/>
            <person name="Schleper C."/>
            <person name="Guy L."/>
            <person name="Ettema T.J."/>
        </authorList>
    </citation>
    <scope>NUCLEOTIDE SEQUENCE</scope>
</reference>
<proteinExistence type="predicted"/>
<organism evidence="2">
    <name type="scientific">marine sediment metagenome</name>
    <dbReference type="NCBI Taxonomy" id="412755"/>
    <lineage>
        <taxon>unclassified sequences</taxon>
        <taxon>metagenomes</taxon>
        <taxon>ecological metagenomes</taxon>
    </lineage>
</organism>
<name>A0A0F9UPW0_9ZZZZ</name>
<dbReference type="SUPFAM" id="SSF52206">
    <property type="entry name" value="Hypothetical protein MTH538"/>
    <property type="match status" value="1"/>
</dbReference>
<dbReference type="Gene3D" id="3.40.50.11200">
    <property type="match status" value="1"/>
</dbReference>
<comment type="caution">
    <text evidence="2">The sequence shown here is derived from an EMBL/GenBank/DDBJ whole genome shotgun (WGS) entry which is preliminary data.</text>
</comment>
<protein>
    <recommendedName>
        <fullName evidence="1">Thoeris protein ThsB TIR-like domain-containing protein</fullName>
    </recommendedName>
</protein>
<dbReference type="InterPro" id="IPR015032">
    <property type="entry name" value="ThsB__TIR-like_domain"/>
</dbReference>
<sequence>MAKPRAFISFEMEDKWARDFLVQHAKDKKNDIEFYDFSVKDPFDSKWKTECKKRIAMTKGTIVLIGPTTHKSEAVLWEIAESNRQEHYIFGIQISKDKTYTIPAGLPSKNVIRWDFSQMVDWLKTWI</sequence>
<evidence type="ECO:0000313" key="2">
    <source>
        <dbReference type="EMBL" id="KKN95185.1"/>
    </source>
</evidence>
<gene>
    <name evidence="2" type="ORF">LCGC14_0179980</name>
</gene>
<dbReference type="InterPro" id="IPR036490">
    <property type="entry name" value="ThsB_TIR-like_sf"/>
</dbReference>
<dbReference type="EMBL" id="LAZR01000072">
    <property type="protein sequence ID" value="KKN95185.1"/>
    <property type="molecule type" value="Genomic_DNA"/>
</dbReference>
<feature type="domain" description="Thoeris protein ThsB TIR-like" evidence="1">
    <location>
        <begin position="7"/>
        <end position="98"/>
    </location>
</feature>
<dbReference type="AlphaFoldDB" id="A0A0F9UPW0"/>
<dbReference type="Pfam" id="PF08937">
    <property type="entry name" value="ThsB_TIR"/>
    <property type="match status" value="1"/>
</dbReference>